<comment type="caution">
    <text evidence="1">The sequence shown here is derived from an EMBL/GenBank/DDBJ whole genome shotgun (WGS) entry which is preliminary data.</text>
</comment>
<evidence type="ECO:0000313" key="2">
    <source>
        <dbReference type="Proteomes" id="UP000051181"/>
    </source>
</evidence>
<proteinExistence type="predicted"/>
<gene>
    <name evidence="1" type="ORF">FD22_GL002184</name>
</gene>
<reference evidence="1 2" key="1">
    <citation type="journal article" date="2015" name="Genome Announc.">
        <title>Expanding the biotechnology potential of lactobacilli through comparative genomics of 213 strains and associated genera.</title>
        <authorList>
            <person name="Sun Z."/>
            <person name="Harris H.M."/>
            <person name="McCann A."/>
            <person name="Guo C."/>
            <person name="Argimon S."/>
            <person name="Zhang W."/>
            <person name="Yang X."/>
            <person name="Jeffery I.B."/>
            <person name="Cooney J.C."/>
            <person name="Kagawa T.F."/>
            <person name="Liu W."/>
            <person name="Song Y."/>
            <person name="Salvetti E."/>
            <person name="Wrobel A."/>
            <person name="Rasinkangas P."/>
            <person name="Parkhill J."/>
            <person name="Rea M.C."/>
            <person name="O'Sullivan O."/>
            <person name="Ritari J."/>
            <person name="Douillard F.P."/>
            <person name="Paul Ross R."/>
            <person name="Yang R."/>
            <person name="Briner A.E."/>
            <person name="Felis G.E."/>
            <person name="de Vos W.M."/>
            <person name="Barrangou R."/>
            <person name="Klaenhammer T.R."/>
            <person name="Caufield P.W."/>
            <person name="Cui Y."/>
            <person name="Zhang H."/>
            <person name="O'Toole P.W."/>
        </authorList>
    </citation>
    <scope>NUCLEOTIDE SEQUENCE [LARGE SCALE GENOMIC DNA]</scope>
    <source>
        <strain evidence="1 2">DSM 20001</strain>
    </source>
</reference>
<evidence type="ECO:0008006" key="3">
    <source>
        <dbReference type="Google" id="ProtNLM"/>
    </source>
</evidence>
<organism evidence="1 2">
    <name type="scientific">Loigolactobacillus coryniformis subsp. coryniformis KCTC 3167 = DSM 20001</name>
    <dbReference type="NCBI Taxonomy" id="913848"/>
    <lineage>
        <taxon>Bacteria</taxon>
        <taxon>Bacillati</taxon>
        <taxon>Bacillota</taxon>
        <taxon>Bacilli</taxon>
        <taxon>Lactobacillales</taxon>
        <taxon>Lactobacillaceae</taxon>
        <taxon>Loigolactobacillus</taxon>
    </lineage>
</organism>
<name>A0A0R1FB24_9LACO</name>
<protein>
    <recommendedName>
        <fullName evidence="3">PepSY domain-containing protein</fullName>
    </recommendedName>
</protein>
<dbReference type="Proteomes" id="UP000051181">
    <property type="component" value="Unassembled WGS sequence"/>
</dbReference>
<sequence>MEVFIMSQKSTTNLSSGLLLLAAGSALSALLWRRYRGAQPDKLLHQIKQEFDTQPITGSWIDFQPFRYQKRWAYRGGIRQQNREYRFIVAANGQHLVGHWQPLTH</sequence>
<dbReference type="AlphaFoldDB" id="A0A0R1FB24"/>
<dbReference type="EMBL" id="AZCN01000007">
    <property type="protein sequence ID" value="KRK18854.1"/>
    <property type="molecule type" value="Genomic_DNA"/>
</dbReference>
<evidence type="ECO:0000313" key="1">
    <source>
        <dbReference type="EMBL" id="KRK18854.1"/>
    </source>
</evidence>
<accession>A0A0R1FB24</accession>